<dbReference type="SUPFAM" id="SSF52490">
    <property type="entry name" value="Tubulin nucleotide-binding domain-like"/>
    <property type="match status" value="1"/>
</dbReference>
<dbReference type="RefSeq" id="WP_161824077.1">
    <property type="nucleotide sequence ID" value="NZ_WVIC01000005.1"/>
</dbReference>
<dbReference type="EMBL" id="WVIC01000005">
    <property type="protein sequence ID" value="NCJ05596.1"/>
    <property type="molecule type" value="Genomic_DNA"/>
</dbReference>
<gene>
    <name evidence="2" type="ORF">GS597_03550</name>
</gene>
<accession>A0A8K1ZWW0</accession>
<keyword evidence="3" id="KW-1185">Reference proteome</keyword>
<feature type="coiled-coil region" evidence="1">
    <location>
        <begin position="510"/>
        <end position="557"/>
    </location>
</feature>
<dbReference type="Gene3D" id="3.40.50.1440">
    <property type="entry name" value="Tubulin/FtsZ, GTPase domain"/>
    <property type="match status" value="1"/>
</dbReference>
<proteinExistence type="predicted"/>
<reference evidence="2" key="1">
    <citation type="submission" date="2019-12" db="EMBL/GenBank/DDBJ databases">
        <title>High-Quality draft genome sequences of three cyanobacteria isolated from the limestone walls of the Old Cathedral of Coimbra.</title>
        <authorList>
            <person name="Tiago I."/>
            <person name="Soares F."/>
            <person name="Portugal A."/>
        </authorList>
    </citation>
    <scope>NUCLEOTIDE SEQUENCE [LARGE SCALE GENOMIC DNA]</scope>
    <source>
        <strain evidence="2">C</strain>
    </source>
</reference>
<sequence>MSESKHESRTIKRTLCIGLGGTGRDVLMQIRKLIIDQHGKLSNLPIVSFVHIDTDRGAGGISGLKTGNTYRGENILFHESEKVTASMTSHEIDDLIKGLKEKEIYGHHNPYNYIRNWLSPHLLDSISAIEDGASGIRPIGRLAFFYNYGKIQEAIQTAENNTINHEEFLINQGLIVEPGLNIFVVGSLCGGTGSGMFLDVAYALRKKYFNNTQLKGYLIISPELYGDAPSMYANVYAALKELNHYSANNFRACYDPENIVQIDEQRAPFDFAYIISNKNSEDYKILDKNKLNNVIANKIYLDFGHELTPRIKEQESDFLLQMTLLDRHPRRNIQKYSTFGLAKIYFPNERIIQAALNQIKHNLIQFWIKGDSQSPDSKMLLDKFLLKWEVGQGNKAPFMQQLKSMSPEKSKTFSQSLKIWSSQIEASINSLQKSNDRQQFLDQIFSDISLQFRKVQPGETESKRGAWLNHVQESRYELVHERKKDIEEFLIELLQPSSQYFSLECANLWLEALKTQLNVWTRELEEDLKSVEGLSDLDDIDKIRKNASQRLEDIENQFDFLGFKRKKKNRQFQEESLKYLKSSIKLIRQNFDYVTVKESLHVLKELQQTVQELISHCQNFKSFLENMSVNHENQHDNLLHLNQDEITGEALFTKGDTEACYKIFISDKDHENILVEVSKQIIEQVSIHRSLFYLLVQENNLDEHTLRNGIDSICDKQFGHKIDSVQQSAIQRFMEKYPFAKAEQRMNQVLREAEPLLPLNLGDHYFENHKRKEMKIIAFKQSNNPLDQHFQNLLTQNLGINKSILKPIQSGNEVFIVNEYAAFPLRLINGLEKMRMHYDRQCHLDISLIHNNFTEIFTEIIPPAPKVIEKIQNGFYACLAFGKLDKTSEGYLYPIYDDFFNRHENIILEPTWTAALEQISKNATLAEELFQAKQDVIEEIRRDNSRWEHHYEPKLQEFINYVEELPETDPNYKERVTVIGERATLEKPKRPGILTKISDYIKQEVLGSKLIAPTDKHLLEANSQKSTEEIDS</sequence>
<dbReference type="InterPro" id="IPR025904">
    <property type="entry name" value="Tubulin-like"/>
</dbReference>
<name>A0A8K1ZWW0_9CYAN</name>
<dbReference type="InterPro" id="IPR036525">
    <property type="entry name" value="Tubulin/FtsZ_GTPase_sf"/>
</dbReference>
<evidence type="ECO:0008006" key="4">
    <source>
        <dbReference type="Google" id="ProtNLM"/>
    </source>
</evidence>
<evidence type="ECO:0000256" key="1">
    <source>
        <dbReference type="SAM" id="Coils"/>
    </source>
</evidence>
<keyword evidence="1" id="KW-0175">Coiled coil</keyword>
<comment type="caution">
    <text evidence="2">The sequence shown here is derived from an EMBL/GenBank/DDBJ whole genome shotgun (WGS) entry which is preliminary data.</text>
</comment>
<protein>
    <recommendedName>
        <fullName evidence="4">Tubulin like</fullName>
    </recommendedName>
</protein>
<dbReference type="Pfam" id="PF13809">
    <property type="entry name" value="Tubulin_2"/>
    <property type="match status" value="1"/>
</dbReference>
<dbReference type="Proteomes" id="UP000607397">
    <property type="component" value="Unassembled WGS sequence"/>
</dbReference>
<evidence type="ECO:0000313" key="3">
    <source>
        <dbReference type="Proteomes" id="UP000607397"/>
    </source>
</evidence>
<organism evidence="2 3">
    <name type="scientific">Petrachloros mirabilis ULC683</name>
    <dbReference type="NCBI Taxonomy" id="2781853"/>
    <lineage>
        <taxon>Bacteria</taxon>
        <taxon>Bacillati</taxon>
        <taxon>Cyanobacteriota</taxon>
        <taxon>Cyanophyceae</taxon>
        <taxon>Synechococcales</taxon>
        <taxon>Petrachlorosaceae</taxon>
        <taxon>Petrachloros</taxon>
        <taxon>Petrachloros mirabilis</taxon>
    </lineage>
</organism>
<evidence type="ECO:0000313" key="2">
    <source>
        <dbReference type="EMBL" id="NCJ05596.1"/>
    </source>
</evidence>
<dbReference type="AlphaFoldDB" id="A0A8K1ZWW0"/>